<dbReference type="InterPro" id="IPR027385">
    <property type="entry name" value="Beta-barrel_OMP"/>
</dbReference>
<protein>
    <submittedName>
        <fullName evidence="5">Outer membrane protein beta-barrel domain-containing protein</fullName>
    </submittedName>
</protein>
<reference evidence="5 7" key="2">
    <citation type="submission" date="2016-10" db="EMBL/GenBank/DDBJ databases">
        <authorList>
            <person name="Varghese N."/>
            <person name="Submissions S."/>
        </authorList>
    </citation>
    <scope>NUCLEOTIDE SEQUENCE [LARGE SCALE GENOMIC DNA]</scope>
    <source>
        <strain evidence="5 7">DSM 6083</strain>
    </source>
</reference>
<dbReference type="GeneID" id="77260019"/>
<evidence type="ECO:0000313" key="5">
    <source>
        <dbReference type="EMBL" id="SDM23801.1"/>
    </source>
</evidence>
<evidence type="ECO:0000313" key="6">
    <source>
        <dbReference type="Proteomes" id="UP000031271"/>
    </source>
</evidence>
<dbReference type="EMBL" id="FNHO01000003">
    <property type="protein sequence ID" value="SDM23801.1"/>
    <property type="molecule type" value="Genomic_DNA"/>
</dbReference>
<feature type="signal peptide" evidence="2">
    <location>
        <begin position="1"/>
        <end position="25"/>
    </location>
</feature>
<dbReference type="KEGG" id="pbm:CL52_08815"/>
<keyword evidence="1 2" id="KW-0732">Signal</keyword>
<reference evidence="6" key="1">
    <citation type="submission" date="2014-03" db="EMBL/GenBank/DDBJ databases">
        <title>Complete genome of Pseudomonas balearica DSM 6083T, a sewage water isolate from an enrichment with 2-methylnaphthalene.</title>
        <authorList>
            <person name="Salva-Serra F."/>
            <person name="Jaen-Luchoro D."/>
            <person name="Busquets A."/>
            <person name="Pena A."/>
            <person name="Gomila M."/>
            <person name="Bosch R."/>
            <person name="Nogales B."/>
            <person name="Garcia-Valdes E."/>
            <person name="Lalucat J."/>
            <person name="Bennasar A."/>
        </authorList>
    </citation>
    <scope>NUCLEOTIDE SEQUENCE [LARGE SCALE GENOMIC DNA]</scope>
    <source>
        <strain evidence="6">DSM 6083</strain>
    </source>
</reference>
<keyword evidence="7" id="KW-1185">Reference proteome</keyword>
<dbReference type="Pfam" id="PF13505">
    <property type="entry name" value="OMP_b-brl"/>
    <property type="match status" value="1"/>
</dbReference>
<dbReference type="Proteomes" id="UP000031271">
    <property type="component" value="Chromosome"/>
</dbReference>
<evidence type="ECO:0000256" key="1">
    <source>
        <dbReference type="ARBA" id="ARBA00022729"/>
    </source>
</evidence>
<dbReference type="EMBL" id="CP007511">
    <property type="protein sequence ID" value="AJE15144.1"/>
    <property type="molecule type" value="Genomic_DNA"/>
</dbReference>
<feature type="domain" description="Outer membrane protein beta-barrel" evidence="3">
    <location>
        <begin position="14"/>
        <end position="187"/>
    </location>
</feature>
<name>A0A8D3Y0L6_9GAMM</name>
<feature type="chain" id="PRO_5034367874" evidence="2">
    <location>
        <begin position="26"/>
        <end position="250"/>
    </location>
</feature>
<dbReference type="Proteomes" id="UP000182276">
    <property type="component" value="Unassembled WGS sequence"/>
</dbReference>
<evidence type="ECO:0000313" key="4">
    <source>
        <dbReference type="EMBL" id="AJE15144.1"/>
    </source>
</evidence>
<evidence type="ECO:0000259" key="3">
    <source>
        <dbReference type="Pfam" id="PF13505"/>
    </source>
</evidence>
<dbReference type="AlphaFoldDB" id="A0A8D3Y0L6"/>
<sequence>MNKLRVVSLSVLSAGALCVPLSGFAAPGEPLLRLGVLGAYNETQFDSDDVDTDDKAYLGQGGLFLDFGNKLSGTQGLIYQAGISGKYGEKNDIEVKEAQADVDLGWRFALDARNYMDVLVGAGYSWSRFEPEDNDYDARLTNKMPFAKAALGYNHDFGPSLIRFEAGARYSMEGEAKLKIDDVGSDTADLKDKAHPYAELTLLMNREGQLPLTAGVYYTRTNYQLEGGDDLSDSAELERDEYGFKVGLAF</sequence>
<gene>
    <name evidence="4" type="ORF">CL52_08815</name>
    <name evidence="5" type="ORF">SAMN05660875_103193</name>
</gene>
<organism evidence="4 6">
    <name type="scientific">Stutzerimonas balearica DSM 6083</name>
    <dbReference type="NCBI Taxonomy" id="1123016"/>
    <lineage>
        <taxon>Bacteria</taxon>
        <taxon>Pseudomonadati</taxon>
        <taxon>Pseudomonadota</taxon>
        <taxon>Gammaproteobacteria</taxon>
        <taxon>Pseudomonadales</taxon>
        <taxon>Pseudomonadaceae</taxon>
        <taxon>Stutzerimonas</taxon>
    </lineage>
</organism>
<evidence type="ECO:0000256" key="2">
    <source>
        <dbReference type="SAM" id="SignalP"/>
    </source>
</evidence>
<evidence type="ECO:0000313" key="7">
    <source>
        <dbReference type="Proteomes" id="UP000182276"/>
    </source>
</evidence>
<proteinExistence type="predicted"/>
<reference evidence="4 6" key="3">
    <citation type="journal article" name="Genome Announc.">
        <title>Complete Genome Sequence of Pseudomonas balearica DSM 6083T.</title>
        <authorList>
            <person name="Bennasar-Figueras A."/>
            <person name="Salva-Serra F."/>
            <person name="Jaen-Luchoro D."/>
            <person name="Segui C."/>
            <person name="Aliaga F."/>
            <person name="Busquets A."/>
            <person name="Gomila M."/>
            <person name="Moore E.R."/>
            <person name="Lalucat J."/>
        </authorList>
    </citation>
    <scope>NUCLEOTIDE SEQUENCE [LARGE SCALE GENOMIC DNA]</scope>
    <source>
        <strain evidence="6">DSM 6083</strain>
        <strain evidence="4">DSM6083</strain>
    </source>
</reference>
<dbReference type="RefSeq" id="WP_043219878.1">
    <property type="nucleotide sequence ID" value="NZ_CP007511.1"/>
</dbReference>
<accession>A0A8D3Y0L6</accession>